<keyword evidence="2" id="KW-1185">Reference proteome</keyword>
<dbReference type="Proteomes" id="UP000012081">
    <property type="component" value="Unassembled WGS sequence"/>
</dbReference>
<evidence type="ECO:0000313" key="2">
    <source>
        <dbReference type="Proteomes" id="UP000012081"/>
    </source>
</evidence>
<dbReference type="PATRIC" id="fig|1300222.3.peg.4642"/>
<sequence>GALIGKAATAVARLKPVANALGKASALTSRATSAVRTAVGKGAQAAGAAARWVRQTSVGRAAARLGTQAANAVRSATSAAGKAGNALRSALASTAKQAGGALRAVAARIGQTRLAQSAASVAKNVRSAASSAGNAVKNSSVYRAVASLGRNTGKGIGKLASNVGSGLRTVAKTTGSKMQSIVQSVKKTAPVRAVAGFTRKAGTQISQSFRQIGSAISRSLATTVLRSKTAGAGEGFAVSVMDDRARGKKVDYRKATIAAAIGALLVTGGSIGLNKAYSTGQETAQAMVKSSAEQAEDSLEGMLRVERQVDLAKIGAKAPTGDNINKNNIIKALEGTTTQSTKIAQAIKNGDIKVSILGDELFDRYFGEELALAVGDKIYLRKSSGSLLSETVHEGTHALDFRNMYGFEGTKTEWQWEKRAWFYERQFQKATGGKVEFEKIEDMLMHIYLNYKNKPYNPYE</sequence>
<comment type="caution">
    <text evidence="1">The sequence shown here is derived from an EMBL/GenBank/DDBJ whole genome shotgun (WGS) entry which is preliminary data.</text>
</comment>
<reference evidence="1 2" key="1">
    <citation type="submission" date="2013-03" db="EMBL/GenBank/DDBJ databases">
        <title>Assembly of a new bacterial strain Brevibacillus borstelensis AK1.</title>
        <authorList>
            <person name="Rajan I."/>
            <person name="PoliReddy D."/>
            <person name="Sugumar T."/>
            <person name="Rathinam K."/>
            <person name="Alqarawi S."/>
            <person name="Khalil A.B."/>
            <person name="Sivakumar N."/>
        </authorList>
    </citation>
    <scope>NUCLEOTIDE SEQUENCE [LARGE SCALE GENOMIC DNA]</scope>
    <source>
        <strain evidence="1 2">AK1</strain>
    </source>
</reference>
<dbReference type="RefSeq" id="WP_003391467.1">
    <property type="nucleotide sequence ID" value="NZ_APBN01000015.1"/>
</dbReference>
<name>M8DAS7_9BACL</name>
<organism evidence="1 2">
    <name type="scientific">Brevibacillus borstelensis AK1</name>
    <dbReference type="NCBI Taxonomy" id="1300222"/>
    <lineage>
        <taxon>Bacteria</taxon>
        <taxon>Bacillati</taxon>
        <taxon>Bacillota</taxon>
        <taxon>Bacilli</taxon>
        <taxon>Bacillales</taxon>
        <taxon>Paenibacillaceae</taxon>
        <taxon>Brevibacillus</taxon>
    </lineage>
</organism>
<feature type="non-terminal residue" evidence="1">
    <location>
        <position position="1"/>
    </location>
</feature>
<dbReference type="STRING" id="1300222.I532_22090"/>
<protein>
    <submittedName>
        <fullName evidence="1">Uncharacterized protein</fullName>
    </submittedName>
</protein>
<proteinExistence type="predicted"/>
<evidence type="ECO:0000313" key="1">
    <source>
        <dbReference type="EMBL" id="EMT50427.1"/>
    </source>
</evidence>
<accession>M8DAS7</accession>
<dbReference type="AlphaFoldDB" id="M8DAS7"/>
<gene>
    <name evidence="1" type="ORF">I532_22090</name>
</gene>
<dbReference type="EMBL" id="APBN01000015">
    <property type="protein sequence ID" value="EMT50427.1"/>
    <property type="molecule type" value="Genomic_DNA"/>
</dbReference>